<proteinExistence type="predicted"/>
<dbReference type="Pfam" id="PF21983">
    <property type="entry name" value="NikA-like"/>
    <property type="match status" value="1"/>
</dbReference>
<reference evidence="1" key="1">
    <citation type="submission" date="2021-01" db="EMBL/GenBank/DDBJ databases">
        <title>Genome public.</title>
        <authorList>
            <person name="Liu C."/>
            <person name="Sun Q."/>
        </authorList>
    </citation>
    <scope>NUCLEOTIDE SEQUENCE</scope>
    <source>
        <strain evidence="1">M6</strain>
    </source>
</reference>
<keyword evidence="2" id="KW-1185">Reference proteome</keyword>
<dbReference type="EMBL" id="JAEQMG010000165">
    <property type="protein sequence ID" value="MBK6089991.1"/>
    <property type="molecule type" value="Genomic_DNA"/>
</dbReference>
<accession>A0A934WU79</accession>
<evidence type="ECO:0000313" key="2">
    <source>
        <dbReference type="Proteomes" id="UP000633365"/>
    </source>
</evidence>
<dbReference type="Proteomes" id="UP000633365">
    <property type="component" value="Unassembled WGS sequence"/>
</dbReference>
<dbReference type="RefSeq" id="WP_201428692.1">
    <property type="nucleotide sequence ID" value="NZ_JAEQMG010000165.1"/>
</dbReference>
<evidence type="ECO:0000313" key="1">
    <source>
        <dbReference type="EMBL" id="MBK6089991.1"/>
    </source>
</evidence>
<comment type="caution">
    <text evidence="1">The sequence shown here is derived from an EMBL/GenBank/DDBJ whole genome shotgun (WGS) entry which is preliminary data.</text>
</comment>
<protein>
    <recommendedName>
        <fullName evidence="3">Mobilization protein</fullName>
    </recommendedName>
</protein>
<dbReference type="AlphaFoldDB" id="A0A934WU79"/>
<gene>
    <name evidence="1" type="ORF">JKK62_15300</name>
</gene>
<name>A0A934WU79_9FIRM</name>
<dbReference type="InterPro" id="IPR053842">
    <property type="entry name" value="NikA-like"/>
</dbReference>
<sequence length="110" mass="12545">MSAKNRDEHNRWRNITVGFRVSPEENEQINTAVALSGLPKQEYCYRKCMNRDIVVQGNPRVYKALKTQLALVLEELKRIEAGGNIRDELLDNIELITITLNGMKEEGICG</sequence>
<evidence type="ECO:0008006" key="3">
    <source>
        <dbReference type="Google" id="ProtNLM"/>
    </source>
</evidence>
<organism evidence="1 2">
    <name type="scientific">Ruminococcus difficilis</name>
    <dbReference type="NCBI Taxonomy" id="2763069"/>
    <lineage>
        <taxon>Bacteria</taxon>
        <taxon>Bacillati</taxon>
        <taxon>Bacillota</taxon>
        <taxon>Clostridia</taxon>
        <taxon>Eubacteriales</taxon>
        <taxon>Oscillospiraceae</taxon>
        <taxon>Ruminococcus</taxon>
    </lineage>
</organism>